<dbReference type="InterPro" id="IPR041492">
    <property type="entry name" value="HAD_2"/>
</dbReference>
<dbReference type="InterPro" id="IPR036412">
    <property type="entry name" value="HAD-like_sf"/>
</dbReference>
<dbReference type="PANTHER" id="PTHR43885">
    <property type="entry name" value="HALOACID DEHALOGENASE-LIKE HYDROLASE"/>
    <property type="match status" value="1"/>
</dbReference>
<dbReference type="AlphaFoldDB" id="A0A0F4QFZ8"/>
<dbReference type="SFLD" id="SFLDS00003">
    <property type="entry name" value="Haloacid_Dehalogenase"/>
    <property type="match status" value="1"/>
</dbReference>
<dbReference type="RefSeq" id="WP_046007128.1">
    <property type="nucleotide sequence ID" value="NZ_JXYA01000065.1"/>
</dbReference>
<dbReference type="NCBIfam" id="TIGR01549">
    <property type="entry name" value="HAD-SF-IA-v1"/>
    <property type="match status" value="1"/>
</dbReference>
<dbReference type="InterPro" id="IPR023214">
    <property type="entry name" value="HAD_sf"/>
</dbReference>
<dbReference type="Gene3D" id="1.10.260.80">
    <property type="match status" value="1"/>
</dbReference>
<evidence type="ECO:0000313" key="1">
    <source>
        <dbReference type="EMBL" id="KJZ05617.1"/>
    </source>
</evidence>
<reference evidence="1 2" key="1">
    <citation type="journal article" date="2015" name="BMC Genomics">
        <title>Genome mining reveals unlocked bioactive potential of marine Gram-negative bacteria.</title>
        <authorList>
            <person name="Machado H."/>
            <person name="Sonnenschein E.C."/>
            <person name="Melchiorsen J."/>
            <person name="Gram L."/>
        </authorList>
    </citation>
    <scope>NUCLEOTIDE SEQUENCE [LARGE SCALE GENOMIC DNA]</scope>
    <source>
        <strain evidence="1 2">S2471</strain>
    </source>
</reference>
<dbReference type="Gene3D" id="3.40.50.1000">
    <property type="entry name" value="HAD superfamily/HAD-like"/>
    <property type="match status" value="1"/>
</dbReference>
<sequence>MADLMVKGVIFDLDGTLVTSSLDFALIKAQVGCDRDADLLEYVESLPSPYMREEAMALIHQHEMQDAQHAEPIPGVAETLSFLKSIGMPLAIVTRNYSKAARLKLERCRLELDLMLTREDALPKPDPQALHMVADSWSLPYQQCVYVGDYKYDIEAARRASMHACLFAPVELPDYAEQADIIIERFTDLPAALGLHHRAQTGQLVG</sequence>
<dbReference type="Pfam" id="PF13419">
    <property type="entry name" value="HAD_2"/>
    <property type="match status" value="1"/>
</dbReference>
<keyword evidence="2" id="KW-1185">Reference proteome</keyword>
<dbReference type="PANTHER" id="PTHR43885:SF1">
    <property type="entry name" value="SUPERFAMILY HYDROLASE, PUTATIVE (AFU_ORTHOLOGUE AFUA_4G13290)-RELATED"/>
    <property type="match status" value="1"/>
</dbReference>
<gene>
    <name evidence="1" type="ORF">TW77_22120</name>
</gene>
<dbReference type="EMBL" id="JXYA01000065">
    <property type="protein sequence ID" value="KJZ05617.1"/>
    <property type="molecule type" value="Genomic_DNA"/>
</dbReference>
<dbReference type="NCBIfam" id="TIGR01509">
    <property type="entry name" value="HAD-SF-IA-v3"/>
    <property type="match status" value="1"/>
</dbReference>
<dbReference type="SUPFAM" id="SSF56784">
    <property type="entry name" value="HAD-like"/>
    <property type="match status" value="1"/>
</dbReference>
<dbReference type="OrthoDB" id="5623813at2"/>
<organism evidence="1 2">
    <name type="scientific">Pseudoalteromonas rubra</name>
    <dbReference type="NCBI Taxonomy" id="43658"/>
    <lineage>
        <taxon>Bacteria</taxon>
        <taxon>Pseudomonadati</taxon>
        <taxon>Pseudomonadota</taxon>
        <taxon>Gammaproteobacteria</taxon>
        <taxon>Alteromonadales</taxon>
        <taxon>Pseudoalteromonadaceae</taxon>
        <taxon>Pseudoalteromonas</taxon>
    </lineage>
</organism>
<comment type="caution">
    <text evidence="1">The sequence shown here is derived from an EMBL/GenBank/DDBJ whole genome shotgun (WGS) entry which is preliminary data.</text>
</comment>
<dbReference type="PATRIC" id="fig|43658.5.peg.4661"/>
<evidence type="ECO:0000313" key="2">
    <source>
        <dbReference type="Proteomes" id="UP000033452"/>
    </source>
</evidence>
<accession>A0A0F4QFZ8</accession>
<dbReference type="Proteomes" id="UP000033452">
    <property type="component" value="Unassembled WGS sequence"/>
</dbReference>
<protein>
    <submittedName>
        <fullName evidence="1">Phosphatase</fullName>
    </submittedName>
</protein>
<dbReference type="InterPro" id="IPR006439">
    <property type="entry name" value="HAD-SF_hydro_IA"/>
</dbReference>
<dbReference type="SFLD" id="SFLDG01129">
    <property type="entry name" value="C1.5:_HAD__Beta-PGM__Phosphata"/>
    <property type="match status" value="1"/>
</dbReference>
<proteinExistence type="predicted"/>
<name>A0A0F4QFZ8_9GAMM</name>